<dbReference type="PANTHER" id="PTHR43737:SF1">
    <property type="entry name" value="DUF1501 DOMAIN-CONTAINING PROTEIN"/>
    <property type="match status" value="1"/>
</dbReference>
<dbReference type="InterPro" id="IPR010869">
    <property type="entry name" value="DUF1501"/>
</dbReference>
<name>A0A517XXC3_9BACT</name>
<dbReference type="Proteomes" id="UP000319576">
    <property type="component" value="Chromosome"/>
</dbReference>
<evidence type="ECO:0008006" key="4">
    <source>
        <dbReference type="Google" id="ProtNLM"/>
    </source>
</evidence>
<reference evidence="2 3" key="1">
    <citation type="submission" date="2019-02" db="EMBL/GenBank/DDBJ databases">
        <title>Deep-cultivation of Planctomycetes and their phenomic and genomic characterization uncovers novel biology.</title>
        <authorList>
            <person name="Wiegand S."/>
            <person name="Jogler M."/>
            <person name="Boedeker C."/>
            <person name="Pinto D."/>
            <person name="Vollmers J."/>
            <person name="Rivas-Marin E."/>
            <person name="Kohn T."/>
            <person name="Peeters S.H."/>
            <person name="Heuer A."/>
            <person name="Rast P."/>
            <person name="Oberbeckmann S."/>
            <person name="Bunk B."/>
            <person name="Jeske O."/>
            <person name="Meyerdierks A."/>
            <person name="Storesund J.E."/>
            <person name="Kallscheuer N."/>
            <person name="Luecker S."/>
            <person name="Lage O.M."/>
            <person name="Pohl T."/>
            <person name="Merkel B.J."/>
            <person name="Hornburger P."/>
            <person name="Mueller R.-W."/>
            <person name="Bruemmer F."/>
            <person name="Labrenz M."/>
            <person name="Spormann A.M."/>
            <person name="Op den Camp H."/>
            <person name="Overmann J."/>
            <person name="Amann R."/>
            <person name="Jetten M.S.M."/>
            <person name="Mascher T."/>
            <person name="Medema M.H."/>
            <person name="Devos D.P."/>
            <person name="Kaster A.-K."/>
            <person name="Ovreas L."/>
            <person name="Rohde M."/>
            <person name="Galperin M.Y."/>
            <person name="Jogler C."/>
        </authorList>
    </citation>
    <scope>NUCLEOTIDE SEQUENCE [LARGE SCALE GENOMIC DNA]</scope>
    <source>
        <strain evidence="2 3">ETA_A1</strain>
    </source>
</reference>
<proteinExistence type="predicted"/>
<keyword evidence="3" id="KW-1185">Reference proteome</keyword>
<dbReference type="InterPro" id="IPR017850">
    <property type="entry name" value="Alkaline_phosphatase_core_sf"/>
</dbReference>
<sequence length="458" mass="49027">MIRLWGRSALDRRELLRAGGLALGGLALPALHNRGLASPARPGSFGKAKNCIVLYLSGGPAQLDTFDPKPDAPDDIRGEFGTIQTRLPGVRFSDLLPLAAQWTHKTAVVRTLCHDHNDHGRGSYWMFTGYPYLGSVPDVNNMSRQDMPPVGAVVAKLAPGNGPLPAWAVVPHRMDVAGGRRAGQFAGALGPRFDPLLTGGNPNDDGYKLENLPLVANEPPAVVRRRLSLVDQLNAEAGALNAHAMSGTIRDGQAKAVEVLSSDAVRRAVDLSAVATAERERYGRNLFGQSVLLGSRLLGAGVRLVQCNWQRVQGVNGFAWDTHWNNFTAHKDDLVPPFDRAFHALMTDLDRTGKLDETLVVVAAEFGRTPRITRSNAGREHHPDCFSVVFAGGGVKGGQVVGASDRIAARPATQPITPADFTATIYHLLGIDPAGETHDQGGRPIALSRGTPIRELVG</sequence>
<dbReference type="KEGG" id="uli:ETAA1_41360"/>
<dbReference type="EMBL" id="CP036273">
    <property type="protein sequence ID" value="QDU22160.1"/>
    <property type="molecule type" value="Genomic_DNA"/>
</dbReference>
<feature type="region of interest" description="Disordered" evidence="1">
    <location>
        <begin position="436"/>
        <end position="458"/>
    </location>
</feature>
<evidence type="ECO:0000313" key="3">
    <source>
        <dbReference type="Proteomes" id="UP000319576"/>
    </source>
</evidence>
<accession>A0A517XXC3</accession>
<dbReference type="Gene3D" id="3.40.720.10">
    <property type="entry name" value="Alkaline Phosphatase, subunit A"/>
    <property type="match status" value="1"/>
</dbReference>
<gene>
    <name evidence="2" type="ORF">ETAA1_41360</name>
</gene>
<dbReference type="AlphaFoldDB" id="A0A517XXC3"/>
<dbReference type="OrthoDB" id="242252at2"/>
<dbReference type="RefSeq" id="WP_145241656.1">
    <property type="nucleotide sequence ID" value="NZ_CP036273.1"/>
</dbReference>
<organism evidence="2 3">
    <name type="scientific">Urbifossiella limnaea</name>
    <dbReference type="NCBI Taxonomy" id="2528023"/>
    <lineage>
        <taxon>Bacteria</taxon>
        <taxon>Pseudomonadati</taxon>
        <taxon>Planctomycetota</taxon>
        <taxon>Planctomycetia</taxon>
        <taxon>Gemmatales</taxon>
        <taxon>Gemmataceae</taxon>
        <taxon>Urbifossiella</taxon>
    </lineage>
</organism>
<dbReference type="PROSITE" id="PS51318">
    <property type="entry name" value="TAT"/>
    <property type="match status" value="1"/>
</dbReference>
<dbReference type="InterPro" id="IPR006311">
    <property type="entry name" value="TAT_signal"/>
</dbReference>
<evidence type="ECO:0000313" key="2">
    <source>
        <dbReference type="EMBL" id="QDU22160.1"/>
    </source>
</evidence>
<protein>
    <recommendedName>
        <fullName evidence="4">DUF1501 domain-containing protein</fullName>
    </recommendedName>
</protein>
<evidence type="ECO:0000256" key="1">
    <source>
        <dbReference type="SAM" id="MobiDB-lite"/>
    </source>
</evidence>
<dbReference type="Pfam" id="PF07394">
    <property type="entry name" value="DUF1501"/>
    <property type="match status" value="1"/>
</dbReference>
<dbReference type="PANTHER" id="PTHR43737">
    <property type="entry name" value="BLL7424 PROTEIN"/>
    <property type="match status" value="1"/>
</dbReference>
<dbReference type="SUPFAM" id="SSF53649">
    <property type="entry name" value="Alkaline phosphatase-like"/>
    <property type="match status" value="1"/>
</dbReference>